<comment type="caution">
    <text evidence="2">The sequence shown here is derived from an EMBL/GenBank/DDBJ whole genome shotgun (WGS) entry which is preliminary data.</text>
</comment>
<reference evidence="2" key="1">
    <citation type="journal article" date="2023" name="Mol. Phylogenet. Evol.">
        <title>Genome-scale phylogeny and comparative genomics of the fungal order Sordariales.</title>
        <authorList>
            <person name="Hensen N."/>
            <person name="Bonometti L."/>
            <person name="Westerberg I."/>
            <person name="Brannstrom I.O."/>
            <person name="Guillou S."/>
            <person name="Cros-Aarteil S."/>
            <person name="Calhoun S."/>
            <person name="Haridas S."/>
            <person name="Kuo A."/>
            <person name="Mondo S."/>
            <person name="Pangilinan J."/>
            <person name="Riley R."/>
            <person name="LaButti K."/>
            <person name="Andreopoulos B."/>
            <person name="Lipzen A."/>
            <person name="Chen C."/>
            <person name="Yan M."/>
            <person name="Daum C."/>
            <person name="Ng V."/>
            <person name="Clum A."/>
            <person name="Steindorff A."/>
            <person name="Ohm R.A."/>
            <person name="Martin F."/>
            <person name="Silar P."/>
            <person name="Natvig D.O."/>
            <person name="Lalanne C."/>
            <person name="Gautier V."/>
            <person name="Ament-Velasquez S.L."/>
            <person name="Kruys A."/>
            <person name="Hutchinson M.I."/>
            <person name="Powell A.J."/>
            <person name="Barry K."/>
            <person name="Miller A.N."/>
            <person name="Grigoriev I.V."/>
            <person name="Debuchy R."/>
            <person name="Gladieux P."/>
            <person name="Hiltunen Thoren M."/>
            <person name="Johannesson H."/>
        </authorList>
    </citation>
    <scope>NUCLEOTIDE SEQUENCE</scope>
    <source>
        <strain evidence="2">CBS 123565</strain>
    </source>
</reference>
<dbReference type="EMBL" id="MU853409">
    <property type="protein sequence ID" value="KAK4134170.1"/>
    <property type="molecule type" value="Genomic_DNA"/>
</dbReference>
<evidence type="ECO:0000313" key="2">
    <source>
        <dbReference type="EMBL" id="KAK4134170.1"/>
    </source>
</evidence>
<reference evidence="2" key="2">
    <citation type="submission" date="2023-05" db="EMBL/GenBank/DDBJ databases">
        <authorList>
            <consortium name="Lawrence Berkeley National Laboratory"/>
            <person name="Steindorff A."/>
            <person name="Hensen N."/>
            <person name="Bonometti L."/>
            <person name="Westerberg I."/>
            <person name="Brannstrom I.O."/>
            <person name="Guillou S."/>
            <person name="Cros-Aarteil S."/>
            <person name="Calhoun S."/>
            <person name="Haridas S."/>
            <person name="Kuo A."/>
            <person name="Mondo S."/>
            <person name="Pangilinan J."/>
            <person name="Riley R."/>
            <person name="Labutti K."/>
            <person name="Andreopoulos B."/>
            <person name="Lipzen A."/>
            <person name="Chen C."/>
            <person name="Yanf M."/>
            <person name="Daum C."/>
            <person name="Ng V."/>
            <person name="Clum A."/>
            <person name="Ohm R."/>
            <person name="Martin F."/>
            <person name="Silar P."/>
            <person name="Natvig D."/>
            <person name="Lalanne C."/>
            <person name="Gautier V."/>
            <person name="Ament-Velasquez S.L."/>
            <person name="Kruys A."/>
            <person name="Hutchinson M.I."/>
            <person name="Powell A.J."/>
            <person name="Barry K."/>
            <person name="Miller A.N."/>
            <person name="Grigoriev I.V."/>
            <person name="Debuchy R."/>
            <person name="Gladieux P."/>
            <person name="Thoren M.H."/>
            <person name="Johannesson H."/>
        </authorList>
    </citation>
    <scope>NUCLEOTIDE SEQUENCE</scope>
    <source>
        <strain evidence="2">CBS 123565</strain>
    </source>
</reference>
<proteinExistence type="predicted"/>
<dbReference type="AlphaFoldDB" id="A0AAN6UJZ3"/>
<sequence>MDAAWWRDLGEVLGGDSRLACGQGMSSRRHSQQGMPRGANGNGHQSRPGRRVPDRQCTATARNPSLWGDDPAVGRYRECADGVPRWELKARANSDHRRQLAGSDALVFTRRGRCAAPALGRRGNVVSILPADRSNLCGCRQARTRMFKRFPFWESAISHRQQVIKRRRQTGLSRGSCASEQIPLWSPCRP</sequence>
<dbReference type="Proteomes" id="UP001304895">
    <property type="component" value="Unassembled WGS sequence"/>
</dbReference>
<keyword evidence="3" id="KW-1185">Reference proteome</keyword>
<gene>
    <name evidence="2" type="ORF">BT67DRAFT_310162</name>
</gene>
<protein>
    <submittedName>
        <fullName evidence="2">Uncharacterized protein</fullName>
    </submittedName>
</protein>
<name>A0AAN6UJZ3_9PEZI</name>
<organism evidence="2 3">
    <name type="scientific">Trichocladium antarcticum</name>
    <dbReference type="NCBI Taxonomy" id="1450529"/>
    <lineage>
        <taxon>Eukaryota</taxon>
        <taxon>Fungi</taxon>
        <taxon>Dikarya</taxon>
        <taxon>Ascomycota</taxon>
        <taxon>Pezizomycotina</taxon>
        <taxon>Sordariomycetes</taxon>
        <taxon>Sordariomycetidae</taxon>
        <taxon>Sordariales</taxon>
        <taxon>Chaetomiaceae</taxon>
        <taxon>Trichocladium</taxon>
    </lineage>
</organism>
<evidence type="ECO:0000256" key="1">
    <source>
        <dbReference type="SAM" id="MobiDB-lite"/>
    </source>
</evidence>
<accession>A0AAN6UJZ3</accession>
<evidence type="ECO:0000313" key="3">
    <source>
        <dbReference type="Proteomes" id="UP001304895"/>
    </source>
</evidence>
<feature type="region of interest" description="Disordered" evidence="1">
    <location>
        <begin position="21"/>
        <end position="64"/>
    </location>
</feature>